<proteinExistence type="predicted"/>
<evidence type="ECO:0000313" key="4">
    <source>
        <dbReference type="Proteomes" id="UP000824120"/>
    </source>
</evidence>
<sequence length="94" mass="10495">MSGLMLKSVLLNSWIATESMSPPTTNGANPEHHDLSSHEFHEGVRSNSPLNISFNLFVLDKISRPTPLNFKSVKKLKKSSDFLDIPVSFVELEI</sequence>
<reference evidence="3 4" key="1">
    <citation type="submission" date="2020-09" db="EMBL/GenBank/DDBJ databases">
        <title>De no assembly of potato wild relative species, Solanum commersonii.</title>
        <authorList>
            <person name="Cho K."/>
        </authorList>
    </citation>
    <scope>NUCLEOTIDE SEQUENCE [LARGE SCALE GENOMIC DNA]</scope>
    <source>
        <strain evidence="3">LZ3.2</strain>
        <tissue evidence="3">Leaf</tissue>
    </source>
</reference>
<name>A0A9J6AAU3_SOLCO</name>
<dbReference type="EMBL" id="JACXVP010000002">
    <property type="protein sequence ID" value="KAG5621330.1"/>
    <property type="molecule type" value="Genomic_DNA"/>
</dbReference>
<feature type="compositionally biased region" description="Basic and acidic residues" evidence="1">
    <location>
        <begin position="30"/>
        <end position="44"/>
    </location>
</feature>
<feature type="chain" id="PRO_5039940381" evidence="2">
    <location>
        <begin position="20"/>
        <end position="94"/>
    </location>
</feature>
<dbReference type="AlphaFoldDB" id="A0A9J6AAU3"/>
<feature type="region of interest" description="Disordered" evidence="1">
    <location>
        <begin position="20"/>
        <end position="44"/>
    </location>
</feature>
<comment type="caution">
    <text evidence="3">The sequence shown here is derived from an EMBL/GenBank/DDBJ whole genome shotgun (WGS) entry which is preliminary data.</text>
</comment>
<dbReference type="Proteomes" id="UP000824120">
    <property type="component" value="Chromosome 2"/>
</dbReference>
<organism evidence="3 4">
    <name type="scientific">Solanum commersonii</name>
    <name type="common">Commerson's wild potato</name>
    <name type="synonym">Commerson's nightshade</name>
    <dbReference type="NCBI Taxonomy" id="4109"/>
    <lineage>
        <taxon>Eukaryota</taxon>
        <taxon>Viridiplantae</taxon>
        <taxon>Streptophyta</taxon>
        <taxon>Embryophyta</taxon>
        <taxon>Tracheophyta</taxon>
        <taxon>Spermatophyta</taxon>
        <taxon>Magnoliopsida</taxon>
        <taxon>eudicotyledons</taxon>
        <taxon>Gunneridae</taxon>
        <taxon>Pentapetalae</taxon>
        <taxon>asterids</taxon>
        <taxon>lamiids</taxon>
        <taxon>Solanales</taxon>
        <taxon>Solanaceae</taxon>
        <taxon>Solanoideae</taxon>
        <taxon>Solaneae</taxon>
        <taxon>Solanum</taxon>
    </lineage>
</organism>
<keyword evidence="2" id="KW-0732">Signal</keyword>
<protein>
    <submittedName>
        <fullName evidence="3">Uncharacterized protein</fullName>
    </submittedName>
</protein>
<gene>
    <name evidence="3" type="ORF">H5410_006548</name>
</gene>
<keyword evidence="4" id="KW-1185">Reference proteome</keyword>
<evidence type="ECO:0000313" key="3">
    <source>
        <dbReference type="EMBL" id="KAG5621330.1"/>
    </source>
</evidence>
<evidence type="ECO:0000256" key="2">
    <source>
        <dbReference type="SAM" id="SignalP"/>
    </source>
</evidence>
<accession>A0A9J6AAU3</accession>
<feature type="signal peptide" evidence="2">
    <location>
        <begin position="1"/>
        <end position="19"/>
    </location>
</feature>
<evidence type="ECO:0000256" key="1">
    <source>
        <dbReference type="SAM" id="MobiDB-lite"/>
    </source>
</evidence>